<evidence type="ECO:0000313" key="5">
    <source>
        <dbReference type="Proteomes" id="UP001054892"/>
    </source>
</evidence>
<dbReference type="Proteomes" id="UP001054892">
    <property type="component" value="Unassembled WGS sequence"/>
</dbReference>
<dbReference type="RefSeq" id="WP_173172494.1">
    <property type="nucleotide sequence ID" value="NZ_AP023189.1"/>
</dbReference>
<reference evidence="2 4" key="1">
    <citation type="submission" date="2020-05" db="EMBL/GenBank/DDBJ databases">
        <title>Characterization of novel class B3 metallo-beta-lactamase from novel Pseudomonas species.</title>
        <authorList>
            <person name="Yamada K."/>
            <person name="Aoki K."/>
            <person name="Ishii Y."/>
        </authorList>
    </citation>
    <scope>NUCLEOTIDE SEQUENCE [LARGE SCALE GENOMIC DNA]</scope>
    <source>
        <strain evidence="2 4">TUM18999</strain>
        <strain evidence="3 5">TUM20286</strain>
    </source>
</reference>
<evidence type="ECO:0000313" key="2">
    <source>
        <dbReference type="EMBL" id="BCG26996.1"/>
    </source>
</evidence>
<feature type="chain" id="PRO_5026968276" evidence="1">
    <location>
        <begin position="20"/>
        <end position="231"/>
    </location>
</feature>
<gene>
    <name evidence="2" type="ORF">TUM18999_51870</name>
    <name evidence="3" type="ORF">TUM20286_00200</name>
</gene>
<dbReference type="EMBL" id="BQKM01000001">
    <property type="protein sequence ID" value="GJN50268.1"/>
    <property type="molecule type" value="Genomic_DNA"/>
</dbReference>
<name>A0A6J4ECI9_9PSED</name>
<feature type="signal peptide" evidence="1">
    <location>
        <begin position="1"/>
        <end position="19"/>
    </location>
</feature>
<dbReference type="Proteomes" id="UP000509383">
    <property type="component" value="Chromosome"/>
</dbReference>
<sequence length="231" mass="25981">MTRAIALLAALLSCFPAWSSNDHLDPIERADRSVALEQARRYVFRQAFEEGTLFNTILSPALSLESVAGVAKHGTVTEAFVLIPSTDVRFSLRLQQYEAEKDASRRAMLISTPKLYEQVRATTPTDYREIKITRIARPLTEARALALSEIWKEELAGTRPRSDSELTLDGYSMYFFMPSPSGEWLSGTLSNPGEGSRMEALGRLGWELRQYAEGKINEQELNQGITAYQER</sequence>
<dbReference type="AlphaFoldDB" id="A0A6J4ECI9"/>
<evidence type="ECO:0000256" key="1">
    <source>
        <dbReference type="SAM" id="SignalP"/>
    </source>
</evidence>
<keyword evidence="5" id="KW-1185">Reference proteome</keyword>
<organism evidence="2 4">
    <name type="scientific">Pseudomonas tohonis</name>
    <dbReference type="NCBI Taxonomy" id="2725477"/>
    <lineage>
        <taxon>Bacteria</taxon>
        <taxon>Pseudomonadati</taxon>
        <taxon>Pseudomonadota</taxon>
        <taxon>Gammaproteobacteria</taxon>
        <taxon>Pseudomonadales</taxon>
        <taxon>Pseudomonadaceae</taxon>
        <taxon>Pseudomonas</taxon>
    </lineage>
</organism>
<dbReference type="EMBL" id="AP023189">
    <property type="protein sequence ID" value="BCG26996.1"/>
    <property type="molecule type" value="Genomic_DNA"/>
</dbReference>
<dbReference type="KEGG" id="ptw:TUM18999_51870"/>
<keyword evidence="1" id="KW-0732">Signal</keyword>
<protein>
    <submittedName>
        <fullName evidence="2">Uncharacterized protein</fullName>
    </submittedName>
</protein>
<evidence type="ECO:0000313" key="4">
    <source>
        <dbReference type="Proteomes" id="UP000509383"/>
    </source>
</evidence>
<evidence type="ECO:0000313" key="3">
    <source>
        <dbReference type="EMBL" id="GJN50268.1"/>
    </source>
</evidence>
<accession>A0A6J4ECI9</accession>
<proteinExistence type="predicted"/>